<protein>
    <recommendedName>
        <fullName evidence="1">F-box domain-containing protein</fullName>
    </recommendedName>
</protein>
<reference evidence="2" key="1">
    <citation type="journal article" date="2022" name="Cell">
        <title>Repeat-based holocentromeres influence genome architecture and karyotype evolution.</title>
        <authorList>
            <person name="Hofstatter P.G."/>
            <person name="Thangavel G."/>
            <person name="Lux T."/>
            <person name="Neumann P."/>
            <person name="Vondrak T."/>
            <person name="Novak P."/>
            <person name="Zhang M."/>
            <person name="Costa L."/>
            <person name="Castellani M."/>
            <person name="Scott A."/>
            <person name="Toegelov H."/>
            <person name="Fuchs J."/>
            <person name="Mata-Sucre Y."/>
            <person name="Dias Y."/>
            <person name="Vanzela A.L.L."/>
            <person name="Huettel B."/>
            <person name="Almeida C.C.S."/>
            <person name="Simkova H."/>
            <person name="Souza G."/>
            <person name="Pedrosa-Harand A."/>
            <person name="Macas J."/>
            <person name="Mayer K.F.X."/>
            <person name="Houben A."/>
            <person name="Marques A."/>
        </authorList>
    </citation>
    <scope>NUCLEOTIDE SEQUENCE</scope>
    <source>
        <strain evidence="2">RhyBre1mFocal</strain>
    </source>
</reference>
<comment type="caution">
    <text evidence="2">The sequence shown here is derived from an EMBL/GenBank/DDBJ whole genome shotgun (WGS) entry which is preliminary data.</text>
</comment>
<dbReference type="PANTHER" id="PTHR33800">
    <property type="entry name" value="OS06G0113600 PROTEIN"/>
    <property type="match status" value="1"/>
</dbReference>
<dbReference type="SUPFAM" id="SSF81383">
    <property type="entry name" value="F-box domain"/>
    <property type="match status" value="1"/>
</dbReference>
<proteinExistence type="predicted"/>
<dbReference type="OrthoDB" id="616378at2759"/>
<dbReference type="SMART" id="SM00256">
    <property type="entry name" value="FBOX"/>
    <property type="match status" value="1"/>
</dbReference>
<dbReference type="AlphaFoldDB" id="A0A9Q0HLG8"/>
<dbReference type="InterPro" id="IPR001810">
    <property type="entry name" value="F-box_dom"/>
</dbReference>
<dbReference type="InterPro" id="IPR011043">
    <property type="entry name" value="Gal_Oxase/kelch_b-propeller"/>
</dbReference>
<feature type="domain" description="F-box" evidence="1">
    <location>
        <begin position="27"/>
        <end position="68"/>
    </location>
</feature>
<accession>A0A9Q0HLG8</accession>
<sequence length="375" mass="42195">MTTSSTASRHRRRRKENNTTVRSWSELPDEPLHTILTCLCSFVDFISFSSVCRSWRAVASSLSPSEITSRFPPLLLIASYTREGRISGCRVLDPALPSFSCSLDRICNNGASAKFPFLTNQGRFLRSVGPAGQHQHVILNPFTGEEIYSPIMPKGHTSFNHFHPTHLSFIDSALLLFTNDTVFHWRIGSSSWSCHSPRIHPSGREIVAIVNGTVYAMDFAERLFVLDLSPELHLQQLAVGGIGVGSFSFQRFLVDCGGELLFLRLVPTERIIGMQFEAFRLDLSANQTRWVKTETLGNWAIFVGYWPPLPGLAVENPERWGGRSNCVYFATNENVDWPWVVIKLGEEIDTSNPESPLFNGNPRQRVKTSWVYPGF</sequence>
<dbReference type="PANTHER" id="PTHR33800:SF13">
    <property type="entry name" value="OS06G0113600 PROTEIN"/>
    <property type="match status" value="1"/>
</dbReference>
<dbReference type="InterPro" id="IPR036047">
    <property type="entry name" value="F-box-like_dom_sf"/>
</dbReference>
<dbReference type="Pfam" id="PF12937">
    <property type="entry name" value="F-box-like"/>
    <property type="match status" value="1"/>
</dbReference>
<dbReference type="CDD" id="cd09917">
    <property type="entry name" value="F-box_SF"/>
    <property type="match status" value="1"/>
</dbReference>
<dbReference type="Proteomes" id="UP001151287">
    <property type="component" value="Unassembled WGS sequence"/>
</dbReference>
<gene>
    <name evidence="2" type="ORF">LUZ63_013975</name>
</gene>
<evidence type="ECO:0000259" key="1">
    <source>
        <dbReference type="SMART" id="SM00256"/>
    </source>
</evidence>
<name>A0A9Q0HLG8_9POAL</name>
<evidence type="ECO:0000313" key="2">
    <source>
        <dbReference type="EMBL" id="KAJ1689820.1"/>
    </source>
</evidence>
<dbReference type="EMBL" id="JAMQYH010000004">
    <property type="protein sequence ID" value="KAJ1689820.1"/>
    <property type="molecule type" value="Genomic_DNA"/>
</dbReference>
<organism evidence="2 3">
    <name type="scientific">Rhynchospora breviuscula</name>
    <dbReference type="NCBI Taxonomy" id="2022672"/>
    <lineage>
        <taxon>Eukaryota</taxon>
        <taxon>Viridiplantae</taxon>
        <taxon>Streptophyta</taxon>
        <taxon>Embryophyta</taxon>
        <taxon>Tracheophyta</taxon>
        <taxon>Spermatophyta</taxon>
        <taxon>Magnoliopsida</taxon>
        <taxon>Liliopsida</taxon>
        <taxon>Poales</taxon>
        <taxon>Cyperaceae</taxon>
        <taxon>Cyperoideae</taxon>
        <taxon>Rhynchosporeae</taxon>
        <taxon>Rhynchospora</taxon>
    </lineage>
</organism>
<keyword evidence="3" id="KW-1185">Reference proteome</keyword>
<evidence type="ECO:0000313" key="3">
    <source>
        <dbReference type="Proteomes" id="UP001151287"/>
    </source>
</evidence>
<dbReference type="Pfam" id="PF03478">
    <property type="entry name" value="Beta-prop_KIB1-4"/>
    <property type="match status" value="1"/>
</dbReference>
<dbReference type="SUPFAM" id="SSF50965">
    <property type="entry name" value="Galactose oxidase, central domain"/>
    <property type="match status" value="1"/>
</dbReference>
<dbReference type="InterPro" id="IPR005174">
    <property type="entry name" value="KIB1-4_b-propeller"/>
</dbReference>
<dbReference type="Gene3D" id="1.20.1280.50">
    <property type="match status" value="1"/>
</dbReference>